<evidence type="ECO:0000313" key="2">
    <source>
        <dbReference type="EMBL" id="RKW69941.1"/>
    </source>
</evidence>
<keyword evidence="3" id="KW-1185">Reference proteome</keyword>
<organism evidence="2 3">
    <name type="scientific">Galactobacter caseinivorans</name>
    <dbReference type="NCBI Taxonomy" id="2676123"/>
    <lineage>
        <taxon>Bacteria</taxon>
        <taxon>Bacillati</taxon>
        <taxon>Actinomycetota</taxon>
        <taxon>Actinomycetes</taxon>
        <taxon>Micrococcales</taxon>
        <taxon>Micrococcaceae</taxon>
        <taxon>Galactobacter</taxon>
    </lineage>
</organism>
<gene>
    <name evidence="2" type="ORF">DWQ67_10780</name>
</gene>
<protein>
    <submittedName>
        <fullName evidence="2">Uncharacterized protein</fullName>
    </submittedName>
</protein>
<accession>A0A496PHH7</accession>
<keyword evidence="1" id="KW-0812">Transmembrane</keyword>
<dbReference type="Proteomes" id="UP000273119">
    <property type="component" value="Unassembled WGS sequence"/>
</dbReference>
<proteinExistence type="predicted"/>
<keyword evidence="1" id="KW-0472">Membrane</keyword>
<keyword evidence="1" id="KW-1133">Transmembrane helix</keyword>
<name>A0A496PHH7_9MICC</name>
<comment type="caution">
    <text evidence="2">The sequence shown here is derived from an EMBL/GenBank/DDBJ whole genome shotgun (WGS) entry which is preliminary data.</text>
</comment>
<evidence type="ECO:0000313" key="3">
    <source>
        <dbReference type="Proteomes" id="UP000273119"/>
    </source>
</evidence>
<dbReference type="AlphaFoldDB" id="A0A496PHH7"/>
<dbReference type="EMBL" id="QQXL01000006">
    <property type="protein sequence ID" value="RKW69941.1"/>
    <property type="molecule type" value="Genomic_DNA"/>
</dbReference>
<evidence type="ECO:0000256" key="1">
    <source>
        <dbReference type="SAM" id="Phobius"/>
    </source>
</evidence>
<dbReference type="RefSeq" id="WP_121485612.1">
    <property type="nucleotide sequence ID" value="NZ_QQXL01000006.1"/>
</dbReference>
<feature type="transmembrane region" description="Helical" evidence="1">
    <location>
        <begin position="6"/>
        <end position="22"/>
    </location>
</feature>
<sequence length="178" mass="19883">MGEWIVGIIAAILSVVSLWVSFKTAREAEARHKAEQAAKLSSWIAYKYLPPLAAKQHRGNVAMIHNASEAPVFDVELLATMNGKQSEPFNSQVVPPGQHFVQWEGYSSSTTRTDWDFCEPVQNMADDGERTRPYGSTQKWKVVRLRFTDSFGQRWERLESGQLREIAAEAPAGSTAGE</sequence>
<reference evidence="2 3" key="1">
    <citation type="submission" date="2018-07" db="EMBL/GenBank/DDBJ databases">
        <title>Arthrobacter sp. nov., isolated from raw cow's milk with high bacterial count.</title>
        <authorList>
            <person name="Hahne J."/>
            <person name="Isele D."/>
            <person name="Lipski A."/>
        </authorList>
    </citation>
    <scope>NUCLEOTIDE SEQUENCE [LARGE SCALE GENOMIC DNA]</scope>
    <source>
        <strain evidence="2 3">JZ R-183</strain>
    </source>
</reference>